<protein>
    <submittedName>
        <fullName evidence="10">Peroxisomal acyl-CoA-dehydrogenase</fullName>
    </submittedName>
</protein>
<dbReference type="Gene3D" id="1.10.540.10">
    <property type="entry name" value="Acyl-CoA dehydrogenase/oxidase, N-terminal domain"/>
    <property type="match status" value="1"/>
</dbReference>
<dbReference type="InterPro" id="IPR001199">
    <property type="entry name" value="Cyt_B5-like_heme/steroid-bd"/>
</dbReference>
<dbReference type="AlphaFoldDB" id="A0A9P5NXS0"/>
<dbReference type="InterPro" id="IPR009100">
    <property type="entry name" value="AcylCoA_DH/oxidase_NM_dom_sf"/>
</dbReference>
<dbReference type="SUPFAM" id="SSF55856">
    <property type="entry name" value="Cytochrome b5-like heme/steroid binding domain"/>
    <property type="match status" value="1"/>
</dbReference>
<evidence type="ECO:0000256" key="1">
    <source>
        <dbReference type="ARBA" id="ARBA00001974"/>
    </source>
</evidence>
<dbReference type="Pfam" id="PF00441">
    <property type="entry name" value="Acyl-CoA_dh_1"/>
    <property type="match status" value="1"/>
</dbReference>
<dbReference type="PROSITE" id="PS00191">
    <property type="entry name" value="CYTOCHROME_B5_1"/>
    <property type="match status" value="1"/>
</dbReference>
<evidence type="ECO:0000256" key="3">
    <source>
        <dbReference type="ARBA" id="ARBA00022617"/>
    </source>
</evidence>
<dbReference type="InterPro" id="IPR009075">
    <property type="entry name" value="AcylCo_DH/oxidase_C"/>
</dbReference>
<organism evidence="10 11">
    <name type="scientific">Gymnopilus junonius</name>
    <name type="common">Spectacular rustgill mushroom</name>
    <name type="synonym">Gymnopilus spectabilis subsp. junonius</name>
    <dbReference type="NCBI Taxonomy" id="109634"/>
    <lineage>
        <taxon>Eukaryota</taxon>
        <taxon>Fungi</taxon>
        <taxon>Dikarya</taxon>
        <taxon>Basidiomycota</taxon>
        <taxon>Agaricomycotina</taxon>
        <taxon>Agaricomycetes</taxon>
        <taxon>Agaricomycetidae</taxon>
        <taxon>Agaricales</taxon>
        <taxon>Agaricineae</taxon>
        <taxon>Hymenogastraceae</taxon>
        <taxon>Gymnopilus</taxon>
    </lineage>
</organism>
<name>A0A9P5NXS0_GYMJU</name>
<keyword evidence="6" id="KW-0274">FAD</keyword>
<dbReference type="EMBL" id="JADNYJ010000015">
    <property type="protein sequence ID" value="KAF8907382.1"/>
    <property type="molecule type" value="Genomic_DNA"/>
</dbReference>
<dbReference type="GO" id="GO:0020037">
    <property type="term" value="F:heme binding"/>
    <property type="evidence" value="ECO:0007669"/>
    <property type="project" value="InterPro"/>
</dbReference>
<dbReference type="Pfam" id="PF00173">
    <property type="entry name" value="Cyt-b5"/>
    <property type="match status" value="1"/>
</dbReference>
<keyword evidence="5" id="KW-0479">Metal-binding</keyword>
<gene>
    <name evidence="10" type="ORF">CPB84DRAFT_1674938</name>
</gene>
<keyword evidence="8" id="KW-0408">Iron</keyword>
<comment type="cofactor">
    <cofactor evidence="1">
        <name>FAD</name>
        <dbReference type="ChEBI" id="CHEBI:57692"/>
    </cofactor>
</comment>
<dbReference type="InterPro" id="IPR036250">
    <property type="entry name" value="AcylCo_DH-like_C"/>
</dbReference>
<keyword evidence="11" id="KW-1185">Reference proteome</keyword>
<dbReference type="Gene3D" id="2.40.110.10">
    <property type="entry name" value="Butyryl-CoA Dehydrogenase, subunit A, domain 2"/>
    <property type="match status" value="1"/>
</dbReference>
<evidence type="ECO:0000256" key="8">
    <source>
        <dbReference type="ARBA" id="ARBA00023004"/>
    </source>
</evidence>
<dbReference type="GO" id="GO:0005737">
    <property type="term" value="C:cytoplasm"/>
    <property type="evidence" value="ECO:0007669"/>
    <property type="project" value="TreeGrafter"/>
</dbReference>
<dbReference type="Gene3D" id="3.10.120.10">
    <property type="entry name" value="Cytochrome b5-like heme/steroid binding domain"/>
    <property type="match status" value="1"/>
</dbReference>
<dbReference type="InterPro" id="IPR006091">
    <property type="entry name" value="Acyl-CoA_Oxase/DH_mid-dom"/>
</dbReference>
<keyword evidence="3" id="KW-0349">Heme</keyword>
<evidence type="ECO:0000256" key="4">
    <source>
        <dbReference type="ARBA" id="ARBA00022630"/>
    </source>
</evidence>
<dbReference type="GO" id="GO:0003995">
    <property type="term" value="F:acyl-CoA dehydrogenase activity"/>
    <property type="evidence" value="ECO:0007669"/>
    <property type="project" value="InterPro"/>
</dbReference>
<dbReference type="InterPro" id="IPR013786">
    <property type="entry name" value="AcylCoA_DH/ox_N"/>
</dbReference>
<keyword evidence="7" id="KW-0560">Oxidoreductase</keyword>
<dbReference type="Pfam" id="PF02771">
    <property type="entry name" value="Acyl-CoA_dh_N"/>
    <property type="match status" value="1"/>
</dbReference>
<dbReference type="InterPro" id="IPR037069">
    <property type="entry name" value="AcylCoA_DH/ox_N_sf"/>
</dbReference>
<dbReference type="PANTHER" id="PTHR48083:SF28">
    <property type="entry name" value="ACYL-COA DEHYDROGENASE FAMILY PROTEIN (AFU_ORTHOLOGUE AFUA_6G10880)-RELATED"/>
    <property type="match status" value="1"/>
</dbReference>
<comment type="similarity">
    <text evidence="2">Belongs to the acyl-CoA dehydrogenase family.</text>
</comment>
<dbReference type="SMART" id="SM01117">
    <property type="entry name" value="Cyt-b5"/>
    <property type="match status" value="1"/>
</dbReference>
<dbReference type="PANTHER" id="PTHR48083">
    <property type="entry name" value="MEDIUM-CHAIN SPECIFIC ACYL-COA DEHYDROGENASE, MITOCHONDRIAL-RELATED"/>
    <property type="match status" value="1"/>
</dbReference>
<dbReference type="GO" id="GO:0046872">
    <property type="term" value="F:metal ion binding"/>
    <property type="evidence" value="ECO:0007669"/>
    <property type="project" value="UniProtKB-KW"/>
</dbReference>
<dbReference type="OrthoDB" id="2588832at2759"/>
<keyword evidence="4" id="KW-0285">Flavoprotein</keyword>
<dbReference type="SUPFAM" id="SSF47203">
    <property type="entry name" value="Acyl-CoA dehydrogenase C-terminal domain-like"/>
    <property type="match status" value="1"/>
</dbReference>
<evidence type="ECO:0000256" key="6">
    <source>
        <dbReference type="ARBA" id="ARBA00022827"/>
    </source>
</evidence>
<dbReference type="PROSITE" id="PS00072">
    <property type="entry name" value="ACYL_COA_DH_1"/>
    <property type="match status" value="1"/>
</dbReference>
<evidence type="ECO:0000256" key="7">
    <source>
        <dbReference type="ARBA" id="ARBA00023002"/>
    </source>
</evidence>
<evidence type="ECO:0000256" key="2">
    <source>
        <dbReference type="ARBA" id="ARBA00009347"/>
    </source>
</evidence>
<dbReference type="InterPro" id="IPR046373">
    <property type="entry name" value="Acyl-CoA_Oxase/DH_mid-dom_sf"/>
</dbReference>
<sequence>MASAQLRQIPRKEVGKHNQPDDLASWVIIDSTVYDLSRFKAMHPGGLSVLLDPEVAGQDATDAFFALHRYEVLERPPYKRLRIGLVEGEKPHLHGRIAGQLSKVPYGEPTWLSDGYYSPYYNEGHRKFHEAVRQFFDEIVYPDAIDREADGKRPSQSVIDKMTALNMHAMRMGPGKHLQGRILMNGLVKPEEFDYFHELIITQEFARSSLRGYGDGLLGGKVIGLPPVLNFGSEELKAKVVPEVLEGRKFICLAISEAHAGSDVMGLQTTAEKSEDGKDWIINGSKKWITNGTFADYFTVGCKTEDGFTVILVERGPGVETKQIKTSYSTTAGTAYITFDNVRVPVGNTLGEEGGGIFVILSNFNHERWVMCCASARSQRGIIEECLKWVTQRKVFGKPLHSQAVIRSKLAAMIARAESAQNWLENITYQMCNMSYRQQAGKLAGQIALLKSYSTGCGQDTARDAVQIFGGRGVTQTGMGRYIEHYHRTIPFDALLGGAEDVLADLGVRQALRAMPKDARL</sequence>
<dbReference type="Pfam" id="PF02770">
    <property type="entry name" value="Acyl-CoA_dh_M"/>
    <property type="match status" value="1"/>
</dbReference>
<dbReference type="InterPro" id="IPR018506">
    <property type="entry name" value="Cyt_B5_heme-BS"/>
</dbReference>
<dbReference type="InterPro" id="IPR006089">
    <property type="entry name" value="Acyl-CoA_DH_CS"/>
</dbReference>
<dbReference type="Proteomes" id="UP000724874">
    <property type="component" value="Unassembled WGS sequence"/>
</dbReference>
<dbReference type="PROSITE" id="PS50255">
    <property type="entry name" value="CYTOCHROME_B5_2"/>
    <property type="match status" value="1"/>
</dbReference>
<proteinExistence type="inferred from homology"/>
<dbReference type="InterPro" id="IPR050741">
    <property type="entry name" value="Acyl-CoA_dehydrogenase"/>
</dbReference>
<evidence type="ECO:0000256" key="5">
    <source>
        <dbReference type="ARBA" id="ARBA00022723"/>
    </source>
</evidence>
<feature type="domain" description="Cytochrome b5 heme-binding" evidence="9">
    <location>
        <begin position="6"/>
        <end position="87"/>
    </location>
</feature>
<accession>A0A9P5NXS0</accession>
<dbReference type="Gene3D" id="1.20.140.10">
    <property type="entry name" value="Butyryl-CoA Dehydrogenase, subunit A, domain 3"/>
    <property type="match status" value="1"/>
</dbReference>
<reference evidence="10" key="1">
    <citation type="submission" date="2020-11" db="EMBL/GenBank/DDBJ databases">
        <authorList>
            <consortium name="DOE Joint Genome Institute"/>
            <person name="Ahrendt S."/>
            <person name="Riley R."/>
            <person name="Andreopoulos W."/>
            <person name="LaButti K."/>
            <person name="Pangilinan J."/>
            <person name="Ruiz-duenas F.J."/>
            <person name="Barrasa J.M."/>
            <person name="Sanchez-Garcia M."/>
            <person name="Camarero S."/>
            <person name="Miyauchi S."/>
            <person name="Serrano A."/>
            <person name="Linde D."/>
            <person name="Babiker R."/>
            <person name="Drula E."/>
            <person name="Ayuso-Fernandez I."/>
            <person name="Pacheco R."/>
            <person name="Padilla G."/>
            <person name="Ferreira P."/>
            <person name="Barriuso J."/>
            <person name="Kellner H."/>
            <person name="Castanera R."/>
            <person name="Alfaro M."/>
            <person name="Ramirez L."/>
            <person name="Pisabarro A.G."/>
            <person name="Kuo A."/>
            <person name="Tritt A."/>
            <person name="Lipzen A."/>
            <person name="He G."/>
            <person name="Yan M."/>
            <person name="Ng V."/>
            <person name="Cullen D."/>
            <person name="Martin F."/>
            <person name="Rosso M.-N."/>
            <person name="Henrissat B."/>
            <person name="Hibbett D."/>
            <person name="Martinez A.T."/>
            <person name="Grigoriev I.V."/>
        </authorList>
    </citation>
    <scope>NUCLEOTIDE SEQUENCE</scope>
    <source>
        <strain evidence="10">AH 44721</strain>
    </source>
</reference>
<dbReference type="GO" id="GO:0033539">
    <property type="term" value="P:fatty acid beta-oxidation using acyl-CoA dehydrogenase"/>
    <property type="evidence" value="ECO:0007669"/>
    <property type="project" value="TreeGrafter"/>
</dbReference>
<comment type="caution">
    <text evidence="10">The sequence shown here is derived from an EMBL/GenBank/DDBJ whole genome shotgun (WGS) entry which is preliminary data.</text>
</comment>
<evidence type="ECO:0000313" key="10">
    <source>
        <dbReference type="EMBL" id="KAF8907382.1"/>
    </source>
</evidence>
<dbReference type="GO" id="GO:0050660">
    <property type="term" value="F:flavin adenine dinucleotide binding"/>
    <property type="evidence" value="ECO:0007669"/>
    <property type="project" value="InterPro"/>
</dbReference>
<evidence type="ECO:0000259" key="9">
    <source>
        <dbReference type="PROSITE" id="PS50255"/>
    </source>
</evidence>
<evidence type="ECO:0000313" key="11">
    <source>
        <dbReference type="Proteomes" id="UP000724874"/>
    </source>
</evidence>
<dbReference type="InterPro" id="IPR036400">
    <property type="entry name" value="Cyt_B5-like_heme/steroid_sf"/>
</dbReference>
<dbReference type="SUPFAM" id="SSF56645">
    <property type="entry name" value="Acyl-CoA dehydrogenase NM domain-like"/>
    <property type="match status" value="1"/>
</dbReference>
<dbReference type="CDD" id="cd00567">
    <property type="entry name" value="ACAD"/>
    <property type="match status" value="1"/>
</dbReference>